<evidence type="ECO:0000313" key="3">
    <source>
        <dbReference type="EMBL" id="PJJ75206.1"/>
    </source>
</evidence>
<dbReference type="CDD" id="cd00519">
    <property type="entry name" value="Lipase_3"/>
    <property type="match status" value="1"/>
</dbReference>
<dbReference type="RefSeq" id="WP_100313849.1">
    <property type="nucleotide sequence ID" value="NZ_PGFG01000001.1"/>
</dbReference>
<keyword evidence="1" id="KW-0732">Signal</keyword>
<feature type="signal peptide" evidence="1">
    <location>
        <begin position="1"/>
        <end position="26"/>
    </location>
</feature>
<dbReference type="InterPro" id="IPR051218">
    <property type="entry name" value="Sec_MonoDiacylglyc_Lipase"/>
</dbReference>
<dbReference type="PANTHER" id="PTHR45856:SF11">
    <property type="entry name" value="FUNGAL LIPASE-LIKE DOMAIN-CONTAINING PROTEIN"/>
    <property type="match status" value="1"/>
</dbReference>
<dbReference type="GO" id="GO:0006629">
    <property type="term" value="P:lipid metabolic process"/>
    <property type="evidence" value="ECO:0007669"/>
    <property type="project" value="InterPro"/>
</dbReference>
<dbReference type="PANTHER" id="PTHR45856">
    <property type="entry name" value="ALPHA/BETA-HYDROLASES SUPERFAMILY PROTEIN"/>
    <property type="match status" value="1"/>
</dbReference>
<dbReference type="InterPro" id="IPR029058">
    <property type="entry name" value="AB_hydrolase_fold"/>
</dbReference>
<protein>
    <submittedName>
        <fullName evidence="3">Lipase (Class 3)</fullName>
    </submittedName>
</protein>
<proteinExistence type="predicted"/>
<dbReference type="Gene3D" id="3.40.50.1820">
    <property type="entry name" value="alpha/beta hydrolase"/>
    <property type="match status" value="1"/>
</dbReference>
<name>A0A2M9CTG6_9BACT</name>
<dbReference type="SUPFAM" id="SSF53474">
    <property type="entry name" value="alpha/beta-Hydrolases"/>
    <property type="match status" value="1"/>
</dbReference>
<evidence type="ECO:0000313" key="4">
    <source>
        <dbReference type="Proteomes" id="UP000230000"/>
    </source>
</evidence>
<dbReference type="OrthoDB" id="927373at2"/>
<feature type="domain" description="Fungal lipase-type" evidence="2">
    <location>
        <begin position="103"/>
        <end position="257"/>
    </location>
</feature>
<gene>
    <name evidence="3" type="ORF">BXY57_0776</name>
</gene>
<dbReference type="InterPro" id="IPR002921">
    <property type="entry name" value="Fungal_lipase-type"/>
</dbReference>
<comment type="caution">
    <text evidence="3">The sequence shown here is derived from an EMBL/GenBank/DDBJ whole genome shotgun (WGS) entry which is preliminary data.</text>
</comment>
<accession>A0A2M9CTG6</accession>
<evidence type="ECO:0000259" key="2">
    <source>
        <dbReference type="Pfam" id="PF01764"/>
    </source>
</evidence>
<dbReference type="AlphaFoldDB" id="A0A2M9CTG6"/>
<dbReference type="EMBL" id="PGFG01000001">
    <property type="protein sequence ID" value="PJJ75206.1"/>
    <property type="molecule type" value="Genomic_DNA"/>
</dbReference>
<dbReference type="Pfam" id="PF01764">
    <property type="entry name" value="Lipase_3"/>
    <property type="match status" value="1"/>
</dbReference>
<dbReference type="Proteomes" id="UP000230000">
    <property type="component" value="Unassembled WGS sequence"/>
</dbReference>
<sequence length="382" mass="43659">MMRHISTTWKPMMLLLTVLFSFRSLAQTSFQPTEYLILLGIYHQQSLAAYPAADNRAANQADRRATIADSVWLHPNLRLIYRSPDVGLSNSWDLWIQGDSLAIVSVRGTVNRPDSWLENFWAAMVPAQGEWQINDSTRFVYRLADDPRAAVHAGWLLGVASMAPDIVRHLHQVYQQGIRQVIITGHSQGGVISYLLAAYLHYLPDPVVADSLQYQVYASAAPRPGNLYFAYDFDEAFRGRAFHIVNPEDWVPQTPLTVQTLHDMAAVNPFADVSSLFQGSNWLVRWYLRSQFNKLKRRTDKANRMMTHLFGSKMQKAVRHYLPQLRFPVYAHSVEYTSAGMPVVLKPDSVYFQKAVFNGKNYFVHHALSAYAYLVKTNFHIH</sequence>
<organism evidence="3 4">
    <name type="scientific">Thermoflavifilum aggregans</name>
    <dbReference type="NCBI Taxonomy" id="454188"/>
    <lineage>
        <taxon>Bacteria</taxon>
        <taxon>Pseudomonadati</taxon>
        <taxon>Bacteroidota</taxon>
        <taxon>Chitinophagia</taxon>
        <taxon>Chitinophagales</taxon>
        <taxon>Chitinophagaceae</taxon>
        <taxon>Thermoflavifilum</taxon>
    </lineage>
</organism>
<feature type="chain" id="PRO_5014715177" evidence="1">
    <location>
        <begin position="27"/>
        <end position="382"/>
    </location>
</feature>
<keyword evidence="4" id="KW-1185">Reference proteome</keyword>
<evidence type="ECO:0000256" key="1">
    <source>
        <dbReference type="SAM" id="SignalP"/>
    </source>
</evidence>
<reference evidence="3 4" key="1">
    <citation type="submission" date="2017-11" db="EMBL/GenBank/DDBJ databases">
        <title>Genomic Encyclopedia of Archaeal and Bacterial Type Strains, Phase II (KMG-II): From Individual Species to Whole Genera.</title>
        <authorList>
            <person name="Goeker M."/>
        </authorList>
    </citation>
    <scope>NUCLEOTIDE SEQUENCE [LARGE SCALE GENOMIC DNA]</scope>
    <source>
        <strain evidence="3 4">DSM 27268</strain>
    </source>
</reference>